<organism evidence="1 2">
    <name type="scientific">Penicillium vulpinum</name>
    <dbReference type="NCBI Taxonomy" id="29845"/>
    <lineage>
        <taxon>Eukaryota</taxon>
        <taxon>Fungi</taxon>
        <taxon>Dikarya</taxon>
        <taxon>Ascomycota</taxon>
        <taxon>Pezizomycotina</taxon>
        <taxon>Eurotiomycetes</taxon>
        <taxon>Eurotiomycetidae</taxon>
        <taxon>Eurotiales</taxon>
        <taxon>Aspergillaceae</taxon>
        <taxon>Penicillium</taxon>
    </lineage>
</organism>
<sequence>MIRTSERCWTLGAAISGRRSLFVCLGICRHDGVVDEYYMDSSSRMEKGWRGEKKKTGWAIGKKSAETEGRAGVRCRNGQPASSSPQLKYIPDLLEGLNIVLVTSGEDLVAEPL</sequence>
<accession>A0A1V6RYL5</accession>
<name>A0A1V6RYL5_9EURO</name>
<comment type="caution">
    <text evidence="1">The sequence shown here is derived from an EMBL/GenBank/DDBJ whole genome shotgun (WGS) entry which is preliminary data.</text>
</comment>
<protein>
    <submittedName>
        <fullName evidence="1">Uncharacterized protein</fullName>
    </submittedName>
</protein>
<dbReference type="Proteomes" id="UP000191518">
    <property type="component" value="Unassembled WGS sequence"/>
</dbReference>
<gene>
    <name evidence="1" type="ORF">PENVUL_c017G09612</name>
</gene>
<evidence type="ECO:0000313" key="2">
    <source>
        <dbReference type="Proteomes" id="UP000191518"/>
    </source>
</evidence>
<reference evidence="2" key="1">
    <citation type="journal article" date="2017" name="Nat. Microbiol.">
        <title>Global analysis of biosynthetic gene clusters reveals vast potential of secondary metabolite production in Penicillium species.</title>
        <authorList>
            <person name="Nielsen J.C."/>
            <person name="Grijseels S."/>
            <person name="Prigent S."/>
            <person name="Ji B."/>
            <person name="Dainat J."/>
            <person name="Nielsen K.F."/>
            <person name="Frisvad J.C."/>
            <person name="Workman M."/>
            <person name="Nielsen J."/>
        </authorList>
    </citation>
    <scope>NUCLEOTIDE SEQUENCE [LARGE SCALE GENOMIC DNA]</scope>
    <source>
        <strain evidence="2">IBT 29486</strain>
    </source>
</reference>
<evidence type="ECO:0000313" key="1">
    <source>
        <dbReference type="EMBL" id="OQE06523.1"/>
    </source>
</evidence>
<proteinExistence type="predicted"/>
<dbReference type="AlphaFoldDB" id="A0A1V6RYL5"/>
<dbReference type="EMBL" id="MDYP01000017">
    <property type="protein sequence ID" value="OQE06523.1"/>
    <property type="molecule type" value="Genomic_DNA"/>
</dbReference>
<keyword evidence="2" id="KW-1185">Reference proteome</keyword>